<sequence length="190" mass="21298">MSRIPRSALAHILCERTFCFGIGGDAPVQWLHVVTRALAFYFGLPDMLSVAHNPLDIGPTRPRPRPILQNQSTFHSSELRLRLFIASTQATHRGISQPTGTYSHQLGIVWSIHTPFSSRLAQLTIYTPCRHPGPHYLQASPLHPEAFPSDPNSEDPPPRGCSRRPTHTKTQTKKMTPRKTTAERSTNHLD</sequence>
<comment type="caution">
    <text evidence="2">The sequence shown here is derived from an EMBL/GenBank/DDBJ whole genome shotgun (WGS) entry which is preliminary data.</text>
</comment>
<feature type="compositionally biased region" description="Basic residues" evidence="1">
    <location>
        <begin position="161"/>
        <end position="177"/>
    </location>
</feature>
<evidence type="ECO:0000313" key="2">
    <source>
        <dbReference type="EMBL" id="KAF8768247.1"/>
    </source>
</evidence>
<feature type="compositionally biased region" description="Basic and acidic residues" evidence="1">
    <location>
        <begin position="180"/>
        <end position="190"/>
    </location>
</feature>
<protein>
    <submittedName>
        <fullName evidence="2">Uncharacterized protein</fullName>
    </submittedName>
</protein>
<reference evidence="2" key="1">
    <citation type="journal article" date="2020" name="bioRxiv">
        <title>Chromosome-level reference genome of the European wasp spider Argiope bruennichi: a resource for studies on range expansion and evolutionary adaptation.</title>
        <authorList>
            <person name="Sheffer M.M."/>
            <person name="Hoppe A."/>
            <person name="Krehenwinkel H."/>
            <person name="Uhl G."/>
            <person name="Kuss A.W."/>
            <person name="Jensen L."/>
            <person name="Jensen C."/>
            <person name="Gillespie R.G."/>
            <person name="Hoff K.J."/>
            <person name="Prost S."/>
        </authorList>
    </citation>
    <scope>NUCLEOTIDE SEQUENCE</scope>
</reference>
<name>A0A8T0EA38_ARGBR</name>
<evidence type="ECO:0000256" key="1">
    <source>
        <dbReference type="SAM" id="MobiDB-lite"/>
    </source>
</evidence>
<dbReference type="Proteomes" id="UP000807504">
    <property type="component" value="Unassembled WGS sequence"/>
</dbReference>
<gene>
    <name evidence="2" type="ORF">HNY73_021087</name>
</gene>
<feature type="region of interest" description="Disordered" evidence="1">
    <location>
        <begin position="136"/>
        <end position="190"/>
    </location>
</feature>
<proteinExistence type="predicted"/>
<accession>A0A8T0EA38</accession>
<evidence type="ECO:0000313" key="3">
    <source>
        <dbReference type="Proteomes" id="UP000807504"/>
    </source>
</evidence>
<keyword evidence="3" id="KW-1185">Reference proteome</keyword>
<organism evidence="2 3">
    <name type="scientific">Argiope bruennichi</name>
    <name type="common">Wasp spider</name>
    <name type="synonym">Aranea bruennichi</name>
    <dbReference type="NCBI Taxonomy" id="94029"/>
    <lineage>
        <taxon>Eukaryota</taxon>
        <taxon>Metazoa</taxon>
        <taxon>Ecdysozoa</taxon>
        <taxon>Arthropoda</taxon>
        <taxon>Chelicerata</taxon>
        <taxon>Arachnida</taxon>
        <taxon>Araneae</taxon>
        <taxon>Araneomorphae</taxon>
        <taxon>Entelegynae</taxon>
        <taxon>Araneoidea</taxon>
        <taxon>Araneidae</taxon>
        <taxon>Argiope</taxon>
    </lineage>
</organism>
<reference evidence="2" key="2">
    <citation type="submission" date="2020-06" db="EMBL/GenBank/DDBJ databases">
        <authorList>
            <person name="Sheffer M."/>
        </authorList>
    </citation>
    <scope>NUCLEOTIDE SEQUENCE</scope>
</reference>
<dbReference type="AlphaFoldDB" id="A0A8T0EA38"/>
<dbReference type="EMBL" id="JABXBU010002230">
    <property type="protein sequence ID" value="KAF8768247.1"/>
    <property type="molecule type" value="Genomic_DNA"/>
</dbReference>